<dbReference type="OrthoDB" id="1305767at2759"/>
<dbReference type="Proteomes" id="UP000237105">
    <property type="component" value="Unassembled WGS sequence"/>
</dbReference>
<proteinExistence type="predicted"/>
<keyword evidence="2" id="KW-1185">Reference proteome</keyword>
<dbReference type="AlphaFoldDB" id="A0A2P5BCA2"/>
<reference evidence="2" key="1">
    <citation type="submission" date="2016-06" db="EMBL/GenBank/DDBJ databases">
        <title>Parallel loss of symbiosis genes in relatives of nitrogen-fixing non-legume Parasponia.</title>
        <authorList>
            <person name="Van Velzen R."/>
            <person name="Holmer R."/>
            <person name="Bu F."/>
            <person name="Rutten L."/>
            <person name="Van Zeijl A."/>
            <person name="Liu W."/>
            <person name="Santuari L."/>
            <person name="Cao Q."/>
            <person name="Sharma T."/>
            <person name="Shen D."/>
            <person name="Roswanjaya Y."/>
            <person name="Wardhani T."/>
            <person name="Kalhor M.S."/>
            <person name="Jansen J."/>
            <person name="Van den Hoogen J."/>
            <person name="Gungor B."/>
            <person name="Hartog M."/>
            <person name="Hontelez J."/>
            <person name="Verver J."/>
            <person name="Yang W.-C."/>
            <person name="Schijlen E."/>
            <person name="Repin R."/>
            <person name="Schilthuizen M."/>
            <person name="Schranz E."/>
            <person name="Heidstra R."/>
            <person name="Miyata K."/>
            <person name="Fedorova E."/>
            <person name="Kohlen W."/>
            <person name="Bisseling T."/>
            <person name="Smit S."/>
            <person name="Geurts R."/>
        </authorList>
    </citation>
    <scope>NUCLEOTIDE SEQUENCE [LARGE SCALE GENOMIC DNA]</scope>
    <source>
        <strain evidence="2">cv. WU1-14</strain>
    </source>
</reference>
<accession>A0A2P5BCA2</accession>
<gene>
    <name evidence="1" type="ORF">PanWU01x14_251600</name>
</gene>
<sequence length="128" mass="13728">MAIHGYFGTTRISGAMTKGNSSPFCVSLALQKQAEFCSTPLVSSVQTPKTKRWSCPSPPRYKLNLDAAIMEAGCRIGLGGIVRHHMGEVLAAFCFSVQCSYEPEIASKFNVPAGLKCRSHGFKGISVA</sequence>
<evidence type="ECO:0000313" key="2">
    <source>
        <dbReference type="Proteomes" id="UP000237105"/>
    </source>
</evidence>
<evidence type="ECO:0008006" key="3">
    <source>
        <dbReference type="Google" id="ProtNLM"/>
    </source>
</evidence>
<protein>
    <recommendedName>
        <fullName evidence="3">RNase H type-1 domain-containing protein</fullName>
    </recommendedName>
</protein>
<evidence type="ECO:0000313" key="1">
    <source>
        <dbReference type="EMBL" id="PON46412.1"/>
    </source>
</evidence>
<name>A0A2P5BCA2_PARAD</name>
<organism evidence="1 2">
    <name type="scientific">Parasponia andersonii</name>
    <name type="common">Sponia andersonii</name>
    <dbReference type="NCBI Taxonomy" id="3476"/>
    <lineage>
        <taxon>Eukaryota</taxon>
        <taxon>Viridiplantae</taxon>
        <taxon>Streptophyta</taxon>
        <taxon>Embryophyta</taxon>
        <taxon>Tracheophyta</taxon>
        <taxon>Spermatophyta</taxon>
        <taxon>Magnoliopsida</taxon>
        <taxon>eudicotyledons</taxon>
        <taxon>Gunneridae</taxon>
        <taxon>Pentapetalae</taxon>
        <taxon>rosids</taxon>
        <taxon>fabids</taxon>
        <taxon>Rosales</taxon>
        <taxon>Cannabaceae</taxon>
        <taxon>Parasponia</taxon>
    </lineage>
</organism>
<dbReference type="EMBL" id="JXTB01000311">
    <property type="protein sequence ID" value="PON46412.1"/>
    <property type="molecule type" value="Genomic_DNA"/>
</dbReference>
<comment type="caution">
    <text evidence="1">The sequence shown here is derived from an EMBL/GenBank/DDBJ whole genome shotgun (WGS) entry which is preliminary data.</text>
</comment>